<gene>
    <name evidence="1" type="ORF">BDY19DRAFT_97135</name>
</gene>
<name>A0ACB8U6N9_9APHY</name>
<accession>A0ACB8U6N9</accession>
<evidence type="ECO:0000313" key="1">
    <source>
        <dbReference type="EMBL" id="KAI0090013.1"/>
    </source>
</evidence>
<protein>
    <submittedName>
        <fullName evidence="1">ATP11-domain-containing protein</fullName>
    </submittedName>
</protein>
<dbReference type="Proteomes" id="UP001055072">
    <property type="component" value="Unassembled WGS sequence"/>
</dbReference>
<comment type="caution">
    <text evidence="1">The sequence shown here is derived from an EMBL/GenBank/DDBJ whole genome shotgun (WGS) entry which is preliminary data.</text>
</comment>
<reference evidence="1" key="1">
    <citation type="journal article" date="2021" name="Environ. Microbiol.">
        <title>Gene family expansions and transcriptome signatures uncover fungal adaptations to wood decay.</title>
        <authorList>
            <person name="Hage H."/>
            <person name="Miyauchi S."/>
            <person name="Viragh M."/>
            <person name="Drula E."/>
            <person name="Min B."/>
            <person name="Chaduli D."/>
            <person name="Navarro D."/>
            <person name="Favel A."/>
            <person name="Norest M."/>
            <person name="Lesage-Meessen L."/>
            <person name="Balint B."/>
            <person name="Merenyi Z."/>
            <person name="de Eugenio L."/>
            <person name="Morin E."/>
            <person name="Martinez A.T."/>
            <person name="Baldrian P."/>
            <person name="Stursova M."/>
            <person name="Martinez M.J."/>
            <person name="Novotny C."/>
            <person name="Magnuson J.K."/>
            <person name="Spatafora J.W."/>
            <person name="Maurice S."/>
            <person name="Pangilinan J."/>
            <person name="Andreopoulos W."/>
            <person name="LaButti K."/>
            <person name="Hundley H."/>
            <person name="Na H."/>
            <person name="Kuo A."/>
            <person name="Barry K."/>
            <person name="Lipzen A."/>
            <person name="Henrissat B."/>
            <person name="Riley R."/>
            <person name="Ahrendt S."/>
            <person name="Nagy L.G."/>
            <person name="Grigoriev I.V."/>
            <person name="Martin F."/>
            <person name="Rosso M.N."/>
        </authorList>
    </citation>
    <scope>NUCLEOTIDE SEQUENCE</scope>
    <source>
        <strain evidence="1">CBS 384.51</strain>
    </source>
</reference>
<evidence type="ECO:0000313" key="2">
    <source>
        <dbReference type="Proteomes" id="UP001055072"/>
    </source>
</evidence>
<organism evidence="1 2">
    <name type="scientific">Irpex rosettiformis</name>
    <dbReference type="NCBI Taxonomy" id="378272"/>
    <lineage>
        <taxon>Eukaryota</taxon>
        <taxon>Fungi</taxon>
        <taxon>Dikarya</taxon>
        <taxon>Basidiomycota</taxon>
        <taxon>Agaricomycotina</taxon>
        <taxon>Agaricomycetes</taxon>
        <taxon>Polyporales</taxon>
        <taxon>Irpicaceae</taxon>
        <taxon>Irpex</taxon>
    </lineage>
</organism>
<dbReference type="EMBL" id="MU274909">
    <property type="protein sequence ID" value="KAI0090013.1"/>
    <property type="molecule type" value="Genomic_DNA"/>
</dbReference>
<sequence length="356" mass="39901">MIRRCIRAVPPHSLSQLGRCGFSTSRWLLNELTTPKVNYEAKYAEKLQKRAIEQGLSIEQLKQKLREEETTKRKEKAAVNAQTTSATPNAPSTQVEKDKATSAAVPPVSIPTRKDSSPVKPLTELLNLEKLLQTPHTAEQISLLWRAYHASRSKGTGRGYLCATIPLDAYHKMASVASKYPCFILPVPREGAQIAEEKTSEDQKAYEMYFMEWGFHSAPPEPKSSITDLFTKPTPSNNPKTSTILFTPLQEYKQRTSFATPYLVLTNYTDLASSHGIVLSRGEITPSTSGSIDAGGDGRYMLSQQDAQLLAMGIQKFYLWSEDQGKGERQELLRTFHDNPEGFKWEELLKHTDFSA</sequence>
<proteinExistence type="predicted"/>
<keyword evidence="2" id="KW-1185">Reference proteome</keyword>